<dbReference type="EMBL" id="VXIT01000002">
    <property type="protein sequence ID" value="KAA6414462.1"/>
    <property type="molecule type" value="Genomic_DNA"/>
</dbReference>
<evidence type="ECO:0000313" key="8">
    <source>
        <dbReference type="Proteomes" id="UP000324767"/>
    </source>
</evidence>
<dbReference type="Proteomes" id="UP000324767">
    <property type="component" value="Unassembled WGS sequence"/>
</dbReference>
<dbReference type="InterPro" id="IPR002130">
    <property type="entry name" value="Cyclophilin-type_PPIase_dom"/>
</dbReference>
<evidence type="ECO:0000259" key="6">
    <source>
        <dbReference type="PROSITE" id="PS50072"/>
    </source>
</evidence>
<dbReference type="PROSITE" id="PS00170">
    <property type="entry name" value="CSA_PPIASE_1"/>
    <property type="match status" value="1"/>
</dbReference>
<name>A0A5M8PZD4_9LECA</name>
<dbReference type="InterPro" id="IPR029000">
    <property type="entry name" value="Cyclophilin-like_dom_sf"/>
</dbReference>
<reference evidence="7 8" key="1">
    <citation type="submission" date="2019-09" db="EMBL/GenBank/DDBJ databases">
        <title>The hologenome of the rock-dwelling lichen Lasallia pustulata.</title>
        <authorList>
            <person name="Greshake Tzovaras B."/>
            <person name="Segers F."/>
            <person name="Bicker A."/>
            <person name="Dal Grande F."/>
            <person name="Otte J."/>
            <person name="Hankeln T."/>
            <person name="Schmitt I."/>
            <person name="Ebersberger I."/>
        </authorList>
    </citation>
    <scope>NUCLEOTIDE SEQUENCE [LARGE SCALE GENOMIC DNA]</scope>
    <source>
        <strain evidence="7">A1-1</strain>
    </source>
</reference>
<feature type="compositionally biased region" description="Pro residues" evidence="5">
    <location>
        <begin position="199"/>
        <end position="209"/>
    </location>
</feature>
<keyword evidence="4 7" id="KW-0413">Isomerase</keyword>
<feature type="domain" description="PPIase cyclophilin-type" evidence="6">
    <location>
        <begin position="12"/>
        <end position="177"/>
    </location>
</feature>
<dbReference type="PRINTS" id="PR00153">
    <property type="entry name" value="CSAPPISMRASE"/>
</dbReference>
<feature type="region of interest" description="Disordered" evidence="5">
    <location>
        <begin position="178"/>
        <end position="309"/>
    </location>
</feature>
<dbReference type="GO" id="GO:0005737">
    <property type="term" value="C:cytoplasm"/>
    <property type="evidence" value="ECO:0007669"/>
    <property type="project" value="TreeGrafter"/>
</dbReference>
<gene>
    <name evidence="7" type="ORF">FRX48_01211</name>
</gene>
<dbReference type="PANTHER" id="PTHR11071:SF561">
    <property type="entry name" value="PEPTIDYL-PROLYL CIS-TRANS ISOMERASE D-RELATED"/>
    <property type="match status" value="1"/>
</dbReference>
<dbReference type="SUPFAM" id="SSF50891">
    <property type="entry name" value="Cyclophilin-like"/>
    <property type="match status" value="1"/>
</dbReference>
<accession>A0A5M8PZD4</accession>
<dbReference type="AlphaFoldDB" id="A0A5M8PZD4"/>
<dbReference type="GO" id="GO:0003755">
    <property type="term" value="F:peptidyl-prolyl cis-trans isomerase activity"/>
    <property type="evidence" value="ECO:0007669"/>
    <property type="project" value="UniProtKB-KW"/>
</dbReference>
<organism evidence="7 8">
    <name type="scientific">Lasallia pustulata</name>
    <dbReference type="NCBI Taxonomy" id="136370"/>
    <lineage>
        <taxon>Eukaryota</taxon>
        <taxon>Fungi</taxon>
        <taxon>Dikarya</taxon>
        <taxon>Ascomycota</taxon>
        <taxon>Pezizomycotina</taxon>
        <taxon>Lecanoromycetes</taxon>
        <taxon>OSLEUM clade</taxon>
        <taxon>Umbilicariomycetidae</taxon>
        <taxon>Umbilicariales</taxon>
        <taxon>Umbilicariaceae</taxon>
        <taxon>Lasallia</taxon>
    </lineage>
</organism>
<feature type="compositionally biased region" description="Low complexity" evidence="5">
    <location>
        <begin position="229"/>
        <end position="253"/>
    </location>
</feature>
<dbReference type="EC" id="5.2.1.8" evidence="2"/>
<keyword evidence="3" id="KW-0697">Rotamase</keyword>
<dbReference type="GO" id="GO:0016018">
    <property type="term" value="F:cyclosporin A binding"/>
    <property type="evidence" value="ECO:0007669"/>
    <property type="project" value="TreeGrafter"/>
</dbReference>
<evidence type="ECO:0000256" key="3">
    <source>
        <dbReference type="ARBA" id="ARBA00023110"/>
    </source>
</evidence>
<evidence type="ECO:0000256" key="2">
    <source>
        <dbReference type="ARBA" id="ARBA00013194"/>
    </source>
</evidence>
<evidence type="ECO:0000313" key="7">
    <source>
        <dbReference type="EMBL" id="KAA6414462.1"/>
    </source>
</evidence>
<dbReference type="InterPro" id="IPR020892">
    <property type="entry name" value="Cyclophilin-type_PPIase_CS"/>
</dbReference>
<evidence type="ECO:0000256" key="4">
    <source>
        <dbReference type="ARBA" id="ARBA00023235"/>
    </source>
</evidence>
<feature type="compositionally biased region" description="Basic and acidic residues" evidence="5">
    <location>
        <begin position="299"/>
        <end position="309"/>
    </location>
</feature>
<dbReference type="PANTHER" id="PTHR11071">
    <property type="entry name" value="PEPTIDYL-PROLYL CIS-TRANS ISOMERASE"/>
    <property type="match status" value="1"/>
</dbReference>
<sequence>MSPEIINRPRVFLEVQIGTEPAGRIVIELFSDKTPKTCESFRALCAASYTPPSASKPLTYKLSPFHRIIDEFMIQGGDITAGDGTGGQSIYGGEFADENIGWRNIDKEGLLCMANRGKGTNSSQFFITLAPCEHLNAKHTVFGHVVSGKNVLDRVAKVHVDKSDKPYEAVLVSHCGEIERPKPIKPTPTPRIEPKDPAHPPVPHPPPHQKTPTTPADRTNPPAPLPHNASAKPAAAATSSSMKPAAGAPSPVHNPRPRPPRSRNGLPHPVITAASAAPLAPVRTPDPARPICDAGTRGRGRDLGRGWSR</sequence>
<dbReference type="PROSITE" id="PS50072">
    <property type="entry name" value="CSA_PPIASE_2"/>
    <property type="match status" value="1"/>
</dbReference>
<proteinExistence type="predicted"/>
<comment type="catalytic activity">
    <reaction evidence="1">
        <text>[protein]-peptidylproline (omega=180) = [protein]-peptidylproline (omega=0)</text>
        <dbReference type="Rhea" id="RHEA:16237"/>
        <dbReference type="Rhea" id="RHEA-COMP:10747"/>
        <dbReference type="Rhea" id="RHEA-COMP:10748"/>
        <dbReference type="ChEBI" id="CHEBI:83833"/>
        <dbReference type="ChEBI" id="CHEBI:83834"/>
        <dbReference type="EC" id="5.2.1.8"/>
    </reaction>
</comment>
<evidence type="ECO:0000256" key="1">
    <source>
        <dbReference type="ARBA" id="ARBA00000971"/>
    </source>
</evidence>
<dbReference type="Pfam" id="PF00160">
    <property type="entry name" value="Pro_isomerase"/>
    <property type="match status" value="1"/>
</dbReference>
<dbReference type="GO" id="GO:0006457">
    <property type="term" value="P:protein folding"/>
    <property type="evidence" value="ECO:0007669"/>
    <property type="project" value="InterPro"/>
</dbReference>
<comment type="caution">
    <text evidence="7">The sequence shown here is derived from an EMBL/GenBank/DDBJ whole genome shotgun (WGS) entry which is preliminary data.</text>
</comment>
<evidence type="ECO:0000256" key="5">
    <source>
        <dbReference type="SAM" id="MobiDB-lite"/>
    </source>
</evidence>
<protein>
    <recommendedName>
        <fullName evidence="2">peptidylprolyl isomerase</fullName>
        <ecNumber evidence="2">5.2.1.8</ecNumber>
    </recommendedName>
</protein>
<dbReference type="FunFam" id="2.40.100.10:FF:000025">
    <property type="entry name" value="Peptidyl-prolyl cis-trans isomerase CYP19-2"/>
    <property type="match status" value="1"/>
</dbReference>
<dbReference type="OrthoDB" id="407558at2759"/>
<dbReference type="Gene3D" id="2.40.100.10">
    <property type="entry name" value="Cyclophilin-like"/>
    <property type="match status" value="1"/>
</dbReference>